<dbReference type="KEGG" id="cao:Celal_2836"/>
<organism evidence="2 3">
    <name type="scientific">Cellulophaga algicola (strain DSM 14237 / IC166 / ACAM 630)</name>
    <dbReference type="NCBI Taxonomy" id="688270"/>
    <lineage>
        <taxon>Bacteria</taxon>
        <taxon>Pseudomonadati</taxon>
        <taxon>Bacteroidota</taxon>
        <taxon>Flavobacteriia</taxon>
        <taxon>Flavobacteriales</taxon>
        <taxon>Flavobacteriaceae</taxon>
        <taxon>Cellulophaga</taxon>
    </lineage>
</organism>
<gene>
    <name evidence="2" type="ordered locus">Celal_2836</name>
</gene>
<feature type="transmembrane region" description="Helical" evidence="1">
    <location>
        <begin position="5"/>
        <end position="23"/>
    </location>
</feature>
<dbReference type="OrthoDB" id="1274967at2"/>
<feature type="transmembrane region" description="Helical" evidence="1">
    <location>
        <begin position="43"/>
        <end position="62"/>
    </location>
</feature>
<keyword evidence="3" id="KW-1185">Reference proteome</keyword>
<evidence type="ECO:0000313" key="2">
    <source>
        <dbReference type="EMBL" id="ADV50115.1"/>
    </source>
</evidence>
<dbReference type="HOGENOM" id="CLU_2116602_0_0_10"/>
<dbReference type="Proteomes" id="UP000008634">
    <property type="component" value="Chromosome"/>
</dbReference>
<evidence type="ECO:0000256" key="1">
    <source>
        <dbReference type="SAM" id="Phobius"/>
    </source>
</evidence>
<keyword evidence="1" id="KW-1133">Transmembrane helix</keyword>
<dbReference type="EMBL" id="CP002453">
    <property type="protein sequence ID" value="ADV50115.1"/>
    <property type="molecule type" value="Genomic_DNA"/>
</dbReference>
<dbReference type="STRING" id="688270.Celal_2836"/>
<protein>
    <submittedName>
        <fullName evidence="2">Uncharacterized protein</fullName>
    </submittedName>
</protein>
<proteinExistence type="predicted"/>
<keyword evidence="1" id="KW-0812">Transmembrane</keyword>
<evidence type="ECO:0000313" key="3">
    <source>
        <dbReference type="Proteomes" id="UP000008634"/>
    </source>
</evidence>
<accession>E6XCX4</accession>
<keyword evidence="1" id="KW-0472">Membrane</keyword>
<dbReference type="eggNOG" id="ENOG5033DR1">
    <property type="taxonomic scope" value="Bacteria"/>
</dbReference>
<sequence length="114" mass="13111">MLKKIIVRIVIIALPLVTLYAYFLMESEANSRKEHPTDVGLGIAIMLFFILTVLVIGFSIDLIKRLHKKHYKVAFIDLSFLSLFILPILYINCQMGGCCDDFCNGYINFMNRVF</sequence>
<dbReference type="AlphaFoldDB" id="E6XCX4"/>
<name>E6XCX4_CELAD</name>
<feature type="transmembrane region" description="Helical" evidence="1">
    <location>
        <begin position="74"/>
        <end position="91"/>
    </location>
</feature>
<reference evidence="2 3" key="1">
    <citation type="journal article" date="2010" name="Stand. Genomic Sci.">
        <title>Complete genome sequence of Cellulophaga algicola type strain (IC166).</title>
        <authorList>
            <person name="Abt B."/>
            <person name="Lu M."/>
            <person name="Misra M."/>
            <person name="Han C."/>
            <person name="Nolan M."/>
            <person name="Lucas S."/>
            <person name="Hammon N."/>
            <person name="Deshpande S."/>
            <person name="Cheng J.F."/>
            <person name="Tapia R."/>
            <person name="Goodwin L."/>
            <person name="Pitluck S."/>
            <person name="Liolios K."/>
            <person name="Pagani I."/>
            <person name="Ivanova N."/>
            <person name="Mavromatis K."/>
            <person name="Ovchinikova G."/>
            <person name="Pati A."/>
            <person name="Chen A."/>
            <person name="Palaniappan K."/>
            <person name="Land M."/>
            <person name="Hauser L."/>
            <person name="Chang Y.J."/>
            <person name="Jeffries C.D."/>
            <person name="Detter J.C."/>
            <person name="Brambilla E."/>
            <person name="Rohde M."/>
            <person name="Tindall B.J."/>
            <person name="Goker M."/>
            <person name="Woyke T."/>
            <person name="Bristow J."/>
            <person name="Eisen J.A."/>
            <person name="Markowitz V."/>
            <person name="Hugenholtz P."/>
            <person name="Kyrpides N.C."/>
            <person name="Klenk H.P."/>
            <person name="Lapidus A."/>
        </authorList>
    </citation>
    <scope>NUCLEOTIDE SEQUENCE [LARGE SCALE GENOMIC DNA]</scope>
    <source>
        <strain evidence="3">DSM 14237 / IC166 / ACAM 630</strain>
    </source>
</reference>
<dbReference type="RefSeq" id="WP_013551584.1">
    <property type="nucleotide sequence ID" value="NC_014934.1"/>
</dbReference>